<dbReference type="OrthoDB" id="288120at2"/>
<dbReference type="Pfam" id="PF11742">
    <property type="entry name" value="DUF3302"/>
    <property type="match status" value="1"/>
</dbReference>
<protein>
    <submittedName>
        <fullName evidence="2">Inner membrane protein YiaW</fullName>
    </submittedName>
</protein>
<keyword evidence="1" id="KW-1133">Transmembrane helix</keyword>
<gene>
    <name evidence="2" type="primary">yiaW_2</name>
    <name evidence="2" type="ORF">Poly41_65350</name>
</gene>
<comment type="caution">
    <text evidence="2">The sequence shown here is derived from an EMBL/GenBank/DDBJ whole genome shotgun (WGS) entry which is preliminary data.</text>
</comment>
<accession>A0A5C6D503</accession>
<proteinExistence type="predicted"/>
<dbReference type="RefSeq" id="WP_146531219.1">
    <property type="nucleotide sequence ID" value="NZ_SJPV01000020.1"/>
</dbReference>
<dbReference type="AlphaFoldDB" id="A0A5C6D503"/>
<feature type="transmembrane region" description="Helical" evidence="1">
    <location>
        <begin position="6"/>
        <end position="27"/>
    </location>
</feature>
<sequence length="77" mass="8236">MIDAATIFAWFVIAIIFLGVVAMIVFIGSLPKKIALKRNHPQVDAINAASWIGLACGGLGWPIAFVWAFLKSGNVGH</sequence>
<organism evidence="2 3">
    <name type="scientific">Novipirellula artificiosorum</name>
    <dbReference type="NCBI Taxonomy" id="2528016"/>
    <lineage>
        <taxon>Bacteria</taxon>
        <taxon>Pseudomonadati</taxon>
        <taxon>Planctomycetota</taxon>
        <taxon>Planctomycetia</taxon>
        <taxon>Pirellulales</taxon>
        <taxon>Pirellulaceae</taxon>
        <taxon>Novipirellula</taxon>
    </lineage>
</organism>
<keyword evidence="1" id="KW-0812">Transmembrane</keyword>
<keyword evidence="1" id="KW-0472">Membrane</keyword>
<name>A0A5C6D503_9BACT</name>
<evidence type="ECO:0000313" key="2">
    <source>
        <dbReference type="EMBL" id="TWU30841.1"/>
    </source>
</evidence>
<dbReference type="InterPro" id="IPR011223">
    <property type="entry name" value="UCP028770"/>
</dbReference>
<dbReference type="EMBL" id="SJPV01000020">
    <property type="protein sequence ID" value="TWU30841.1"/>
    <property type="molecule type" value="Genomic_DNA"/>
</dbReference>
<dbReference type="Proteomes" id="UP000319143">
    <property type="component" value="Unassembled WGS sequence"/>
</dbReference>
<keyword evidence="3" id="KW-1185">Reference proteome</keyword>
<evidence type="ECO:0000313" key="3">
    <source>
        <dbReference type="Proteomes" id="UP000319143"/>
    </source>
</evidence>
<evidence type="ECO:0000256" key="1">
    <source>
        <dbReference type="SAM" id="Phobius"/>
    </source>
</evidence>
<feature type="transmembrane region" description="Helical" evidence="1">
    <location>
        <begin position="48"/>
        <end position="70"/>
    </location>
</feature>
<reference evidence="2 3" key="1">
    <citation type="submission" date="2019-02" db="EMBL/GenBank/DDBJ databases">
        <title>Deep-cultivation of Planctomycetes and their phenomic and genomic characterization uncovers novel biology.</title>
        <authorList>
            <person name="Wiegand S."/>
            <person name="Jogler M."/>
            <person name="Boedeker C."/>
            <person name="Pinto D."/>
            <person name="Vollmers J."/>
            <person name="Rivas-Marin E."/>
            <person name="Kohn T."/>
            <person name="Peeters S.H."/>
            <person name="Heuer A."/>
            <person name="Rast P."/>
            <person name="Oberbeckmann S."/>
            <person name="Bunk B."/>
            <person name="Jeske O."/>
            <person name="Meyerdierks A."/>
            <person name="Storesund J.E."/>
            <person name="Kallscheuer N."/>
            <person name="Luecker S."/>
            <person name="Lage O.M."/>
            <person name="Pohl T."/>
            <person name="Merkel B.J."/>
            <person name="Hornburger P."/>
            <person name="Mueller R.-W."/>
            <person name="Bruemmer F."/>
            <person name="Labrenz M."/>
            <person name="Spormann A.M."/>
            <person name="Op Den Camp H."/>
            <person name="Overmann J."/>
            <person name="Amann R."/>
            <person name="Jetten M.S.M."/>
            <person name="Mascher T."/>
            <person name="Medema M.H."/>
            <person name="Devos D.P."/>
            <person name="Kaster A.-K."/>
            <person name="Ovreas L."/>
            <person name="Rohde M."/>
            <person name="Galperin M.Y."/>
            <person name="Jogler C."/>
        </authorList>
    </citation>
    <scope>NUCLEOTIDE SEQUENCE [LARGE SCALE GENOMIC DNA]</scope>
    <source>
        <strain evidence="2 3">Poly41</strain>
    </source>
</reference>